<evidence type="ECO:0000313" key="1">
    <source>
        <dbReference type="EMBL" id="KKM25612.1"/>
    </source>
</evidence>
<name>A0A0F9IDT8_9ZZZZ</name>
<gene>
    <name evidence="1" type="ORF">LCGC14_1593190</name>
</gene>
<proteinExistence type="predicted"/>
<dbReference type="AlphaFoldDB" id="A0A0F9IDT8"/>
<dbReference type="EMBL" id="LAZR01012680">
    <property type="protein sequence ID" value="KKM25612.1"/>
    <property type="molecule type" value="Genomic_DNA"/>
</dbReference>
<sequence>DATLGSDSVGDRLTMLETIVSELAEGQQDAVPKV</sequence>
<protein>
    <submittedName>
        <fullName evidence="1">Uncharacterized protein</fullName>
    </submittedName>
</protein>
<accession>A0A0F9IDT8</accession>
<feature type="non-terminal residue" evidence="1">
    <location>
        <position position="1"/>
    </location>
</feature>
<organism evidence="1">
    <name type="scientific">marine sediment metagenome</name>
    <dbReference type="NCBI Taxonomy" id="412755"/>
    <lineage>
        <taxon>unclassified sequences</taxon>
        <taxon>metagenomes</taxon>
        <taxon>ecological metagenomes</taxon>
    </lineage>
</organism>
<reference evidence="1" key="1">
    <citation type="journal article" date="2015" name="Nature">
        <title>Complex archaea that bridge the gap between prokaryotes and eukaryotes.</title>
        <authorList>
            <person name="Spang A."/>
            <person name="Saw J.H."/>
            <person name="Jorgensen S.L."/>
            <person name="Zaremba-Niedzwiedzka K."/>
            <person name="Martijn J."/>
            <person name="Lind A.E."/>
            <person name="van Eijk R."/>
            <person name="Schleper C."/>
            <person name="Guy L."/>
            <person name="Ettema T.J."/>
        </authorList>
    </citation>
    <scope>NUCLEOTIDE SEQUENCE</scope>
</reference>
<comment type="caution">
    <text evidence="1">The sequence shown here is derived from an EMBL/GenBank/DDBJ whole genome shotgun (WGS) entry which is preliminary data.</text>
</comment>